<dbReference type="OrthoDB" id="3201966at2"/>
<organism evidence="1 2">
    <name type="scientific">Jiangella alba</name>
    <dbReference type="NCBI Taxonomy" id="561176"/>
    <lineage>
        <taxon>Bacteria</taxon>
        <taxon>Bacillati</taxon>
        <taxon>Actinomycetota</taxon>
        <taxon>Actinomycetes</taxon>
        <taxon>Jiangellales</taxon>
        <taxon>Jiangellaceae</taxon>
        <taxon>Jiangella</taxon>
    </lineage>
</organism>
<name>A0A1H5PS50_9ACTN</name>
<sequence>MDVFDTAALRARVLSAWSASPARFREDANAEDELARGAYRDRVVVELAQNAADAGARAGRPVRLLLRLTGPTLVAANTGAALDAAGVEGLSTLRASTKRDGGAVGRFGVGFAAVLAVTDEPRVLTASGGGVRWSRASALAEAGSVPGLAAELARRGEAVPVLRLPFPASGVVPDGYDTAVELPLRDDDAVRLVRRQLGEIDDALLLALPWLGSLVVDIDGDVRELSAGEPSTLADGLAERRIGERTWRLATRTGVAPDELVADRPFEERTRPGWTVTVAVPVRDDAGVRAPAALPPSLPGVVHAPTPTDDRTDLPALVIAGLPLDSSRRRVVPGLLLDHLAEQTGEVYARLVASFGPAAPGAAVLALVPGPLGLEAVDAVLHRAVRAALAATPFVPGADGELLRPVEVTLVDGLSRTGDPAALGGVVRGLPARDWWRPEPLAGLGATVTPLADVVDELAGERLAPAGWRAVYDALDGSDHESLGALPVPLADGRLVRGPRGLLVPGEVRPELLAPFDLRVVAPDAVHPLLYRLGAVDATAAAVLRDPLVQGAVADLAESDDDPAPVAAAVLGLLAESGLDVADEPWLAGLPLADATGAAVPARELLLPGSPLLAVLDADPAEFTVAPDLVHRFGPAVLRAAGVRDGFAVVRDADVTLEPDTWHDLDDEDGWVDDVLAGLPAQPVPPLTGEFAAVADLDLVRDDAWPRVLEWLAADDAARSAVVSPVRLTLYDGAQREAPSYSAWWLRRHARIGGRPLGGLAVPGADAVVRALLPVADVPVDDVFAAAVGLARSPADLDPGAVLDRLAEDDLELPAATLARVYAALVAHDPAGVEPPDRVRVPDGVGTRVVPAASVVVGDGPHWLQLGLPGLLPGPAALADLLDVDLAAEAHPAPVSGGGRRQPVPDVARAVLGDAPSDYVEHDDLRVGDTSVDWWPLGADVHAATLDGLARGLAWTTGQWGKRWVLAEVLADPGALPGLLADDAFS</sequence>
<dbReference type="STRING" id="561176.SAMN04488561_5438"/>
<proteinExistence type="predicted"/>
<dbReference type="Proteomes" id="UP000181980">
    <property type="component" value="Unassembled WGS sequence"/>
</dbReference>
<protein>
    <recommendedName>
        <fullName evidence="3">Molecular chaperone Hsp90</fullName>
    </recommendedName>
</protein>
<evidence type="ECO:0000313" key="1">
    <source>
        <dbReference type="EMBL" id="SEF16575.1"/>
    </source>
</evidence>
<dbReference type="RefSeq" id="WP_069108808.1">
    <property type="nucleotide sequence ID" value="NZ_FNUC01000004.1"/>
</dbReference>
<dbReference type="InterPro" id="IPR036890">
    <property type="entry name" value="HATPase_C_sf"/>
</dbReference>
<accession>A0A1H5PS50</accession>
<dbReference type="EMBL" id="FNUC01000004">
    <property type="protein sequence ID" value="SEF16575.1"/>
    <property type="molecule type" value="Genomic_DNA"/>
</dbReference>
<gene>
    <name evidence="1" type="ORF">SAMN04488561_5438</name>
</gene>
<dbReference type="SUPFAM" id="SSF55874">
    <property type="entry name" value="ATPase domain of HSP90 chaperone/DNA topoisomerase II/histidine kinase"/>
    <property type="match status" value="1"/>
</dbReference>
<dbReference type="AlphaFoldDB" id="A0A1H5PS50"/>
<reference evidence="2" key="1">
    <citation type="submission" date="2016-10" db="EMBL/GenBank/DDBJ databases">
        <authorList>
            <person name="Varghese N."/>
            <person name="Submissions S."/>
        </authorList>
    </citation>
    <scope>NUCLEOTIDE SEQUENCE [LARGE SCALE GENOMIC DNA]</scope>
    <source>
        <strain evidence="2">DSM 45237</strain>
    </source>
</reference>
<keyword evidence="2" id="KW-1185">Reference proteome</keyword>
<evidence type="ECO:0008006" key="3">
    <source>
        <dbReference type="Google" id="ProtNLM"/>
    </source>
</evidence>
<evidence type="ECO:0000313" key="2">
    <source>
        <dbReference type="Proteomes" id="UP000181980"/>
    </source>
</evidence>
<dbReference type="NCBIfam" id="NF047352">
    <property type="entry name" value="P_loop_sacsin"/>
    <property type="match status" value="1"/>
</dbReference>